<reference evidence="2" key="1">
    <citation type="journal article" date="2020" name="Stud. Mycol.">
        <title>101 Dothideomycetes genomes: a test case for predicting lifestyles and emergence of pathogens.</title>
        <authorList>
            <person name="Haridas S."/>
            <person name="Albert R."/>
            <person name="Binder M."/>
            <person name="Bloem J."/>
            <person name="Labutti K."/>
            <person name="Salamov A."/>
            <person name="Andreopoulos B."/>
            <person name="Baker S."/>
            <person name="Barry K."/>
            <person name="Bills G."/>
            <person name="Bluhm B."/>
            <person name="Cannon C."/>
            <person name="Castanera R."/>
            <person name="Culley D."/>
            <person name="Daum C."/>
            <person name="Ezra D."/>
            <person name="Gonzalez J."/>
            <person name="Henrissat B."/>
            <person name="Kuo A."/>
            <person name="Liang C."/>
            <person name="Lipzen A."/>
            <person name="Lutzoni F."/>
            <person name="Magnuson J."/>
            <person name="Mondo S."/>
            <person name="Nolan M."/>
            <person name="Ohm R."/>
            <person name="Pangilinan J."/>
            <person name="Park H.-J."/>
            <person name="Ramirez L."/>
            <person name="Alfaro M."/>
            <person name="Sun H."/>
            <person name="Tritt A."/>
            <person name="Yoshinaga Y."/>
            <person name="Zwiers L.-H."/>
            <person name="Turgeon B."/>
            <person name="Goodwin S."/>
            <person name="Spatafora J."/>
            <person name="Crous P."/>
            <person name="Grigoriev I."/>
        </authorList>
    </citation>
    <scope>NUCLEOTIDE SEQUENCE</scope>
    <source>
        <strain evidence="2">CBS 122368</strain>
    </source>
</reference>
<accession>A0A6A6HVF6</accession>
<keyword evidence="3" id="KW-1185">Reference proteome</keyword>
<dbReference type="PANTHER" id="PTHR42085:SF2">
    <property type="entry name" value="F-BOX DOMAIN-CONTAINING PROTEIN"/>
    <property type="match status" value="1"/>
</dbReference>
<dbReference type="AlphaFoldDB" id="A0A6A6HVF6"/>
<gene>
    <name evidence="2" type="ORF">BU26DRAFT_610379</name>
</gene>
<name>A0A6A6HVF6_9PLEO</name>
<dbReference type="EMBL" id="ML987209">
    <property type="protein sequence ID" value="KAF2242001.1"/>
    <property type="molecule type" value="Genomic_DNA"/>
</dbReference>
<dbReference type="InterPro" id="IPR038883">
    <property type="entry name" value="AN11006-like"/>
</dbReference>
<dbReference type="Proteomes" id="UP000800094">
    <property type="component" value="Unassembled WGS sequence"/>
</dbReference>
<evidence type="ECO:0000313" key="3">
    <source>
        <dbReference type="Proteomes" id="UP000800094"/>
    </source>
</evidence>
<dbReference type="RefSeq" id="XP_033677005.1">
    <property type="nucleotide sequence ID" value="XM_033835994.1"/>
</dbReference>
<dbReference type="GeneID" id="54589324"/>
<sequence>MTASTAVVGVCDASGKQPFRFLDLPRELRDRIYEFALYYGTIRISGGTGKPGTYKVDRGNKRHVRPRIVLTCRQIYQEATRVFYGINTFDFEDVPAAFNFLRDRPEDAVRSIRYLQLSYRHNNDSDQGQFNALCALLQWRCPLRELKLTIHTADVRKILQDESNLEKTQYQPIPAWVNQVLQVKNLHRLHVHWNFGSRKYIRTALAAARLMRSSMLQTDMAFSDAQGIQVRLRHVARVGRQQIRWGELNMMITKDGESELERKRRVRVLPHSWCNECGAFEGTLLCDCIHQVSTACLKSFESKCRSCHRCGRPGTMYRGEQHQLPAILKLDPDDTSTTPVGEDVWDSRRWGGKALKDYLPNYVTEDDFHKAKELANVGVTLVPPIAGDYANSDFGDTDSLLSVHGWSDDEDGE</sequence>
<dbReference type="InterPro" id="IPR056632">
    <property type="entry name" value="DUF7730"/>
</dbReference>
<protein>
    <recommendedName>
        <fullName evidence="1">DUF7730 domain-containing protein</fullName>
    </recommendedName>
</protein>
<dbReference type="PANTHER" id="PTHR42085">
    <property type="entry name" value="F-BOX DOMAIN-CONTAINING PROTEIN"/>
    <property type="match status" value="1"/>
</dbReference>
<evidence type="ECO:0000259" key="1">
    <source>
        <dbReference type="Pfam" id="PF24864"/>
    </source>
</evidence>
<dbReference type="OrthoDB" id="62952at2759"/>
<dbReference type="Pfam" id="PF24864">
    <property type="entry name" value="DUF7730"/>
    <property type="match status" value="1"/>
</dbReference>
<organism evidence="2 3">
    <name type="scientific">Trematosphaeria pertusa</name>
    <dbReference type="NCBI Taxonomy" id="390896"/>
    <lineage>
        <taxon>Eukaryota</taxon>
        <taxon>Fungi</taxon>
        <taxon>Dikarya</taxon>
        <taxon>Ascomycota</taxon>
        <taxon>Pezizomycotina</taxon>
        <taxon>Dothideomycetes</taxon>
        <taxon>Pleosporomycetidae</taxon>
        <taxon>Pleosporales</taxon>
        <taxon>Massarineae</taxon>
        <taxon>Trematosphaeriaceae</taxon>
        <taxon>Trematosphaeria</taxon>
    </lineage>
</organism>
<proteinExistence type="predicted"/>
<feature type="domain" description="DUF7730" evidence="1">
    <location>
        <begin position="67"/>
        <end position="120"/>
    </location>
</feature>
<evidence type="ECO:0000313" key="2">
    <source>
        <dbReference type="EMBL" id="KAF2242001.1"/>
    </source>
</evidence>